<name>L0K9E3_HALHC</name>
<keyword evidence="3" id="KW-1185">Reference proteome</keyword>
<reference evidence="3" key="1">
    <citation type="submission" date="2012-02" db="EMBL/GenBank/DDBJ databases">
        <title>The complete genome of Halobacteroides halobius DSM 5150.</title>
        <authorList>
            <person name="Lucas S."/>
            <person name="Copeland A."/>
            <person name="Lapidus A."/>
            <person name="Glavina del Rio T."/>
            <person name="Dalin E."/>
            <person name="Tice H."/>
            <person name="Bruce D."/>
            <person name="Goodwin L."/>
            <person name="Pitluck S."/>
            <person name="Peters L."/>
            <person name="Mikhailova N."/>
            <person name="Gu W."/>
            <person name="Kyrpides N."/>
            <person name="Mavromatis K."/>
            <person name="Ivanova N."/>
            <person name="Brettin T."/>
            <person name="Detter J.C."/>
            <person name="Han C."/>
            <person name="Larimer F."/>
            <person name="Land M."/>
            <person name="Hauser L."/>
            <person name="Markowitz V."/>
            <person name="Cheng J.-F."/>
            <person name="Hugenholtz P."/>
            <person name="Woyke T."/>
            <person name="Wu D."/>
            <person name="Tindall B."/>
            <person name="Pomrenke H."/>
            <person name="Brambilla E."/>
            <person name="Klenk H.-P."/>
            <person name="Eisen J.A."/>
        </authorList>
    </citation>
    <scope>NUCLEOTIDE SEQUENCE [LARGE SCALE GENOMIC DNA]</scope>
    <source>
        <strain evidence="3">ATCC 35273 / DSM 5150 / MD-1</strain>
    </source>
</reference>
<dbReference type="Gene3D" id="1.10.1220.10">
    <property type="entry name" value="Met repressor-like"/>
    <property type="match status" value="1"/>
</dbReference>
<sequence length="50" mass="5885">MSDLTTRKRITTTLDKDLIDKLDNLSKETRIPKSKLFDEAIKDLLKKHKE</sequence>
<proteinExistence type="predicted"/>
<protein>
    <submittedName>
        <fullName evidence="2">Ribbon-helix-helix protein, copG family</fullName>
    </submittedName>
</protein>
<dbReference type="EMBL" id="CP003359">
    <property type="protein sequence ID" value="AGB41636.1"/>
    <property type="molecule type" value="Genomic_DNA"/>
</dbReference>
<gene>
    <name evidence="2" type="ordered locus">Halha_1699</name>
</gene>
<dbReference type="GO" id="GO:0006355">
    <property type="term" value="P:regulation of DNA-templated transcription"/>
    <property type="evidence" value="ECO:0007669"/>
    <property type="project" value="InterPro"/>
</dbReference>
<dbReference type="eggNOG" id="COG0864">
    <property type="taxonomic scope" value="Bacteria"/>
</dbReference>
<dbReference type="InterPro" id="IPR013321">
    <property type="entry name" value="Arc_rbn_hlx_hlx"/>
</dbReference>
<dbReference type="InterPro" id="IPR010985">
    <property type="entry name" value="Ribbon_hlx_hlx"/>
</dbReference>
<evidence type="ECO:0000259" key="1">
    <source>
        <dbReference type="Pfam" id="PF12651"/>
    </source>
</evidence>
<organism evidence="2 3">
    <name type="scientific">Halobacteroides halobius (strain ATCC 35273 / DSM 5150 / MD-1)</name>
    <dbReference type="NCBI Taxonomy" id="748449"/>
    <lineage>
        <taxon>Bacteria</taxon>
        <taxon>Bacillati</taxon>
        <taxon>Bacillota</taxon>
        <taxon>Clostridia</taxon>
        <taxon>Halanaerobiales</taxon>
        <taxon>Halobacteroidaceae</taxon>
        <taxon>Halobacteroides</taxon>
    </lineage>
</organism>
<dbReference type="Proteomes" id="UP000010880">
    <property type="component" value="Chromosome"/>
</dbReference>
<feature type="domain" description="Predicted DNA-binding protein ribbon-helix-helix" evidence="1">
    <location>
        <begin position="7"/>
        <end position="49"/>
    </location>
</feature>
<dbReference type="Pfam" id="PF12651">
    <property type="entry name" value="RHH_3"/>
    <property type="match status" value="1"/>
</dbReference>
<dbReference type="RefSeq" id="WP_015327352.1">
    <property type="nucleotide sequence ID" value="NC_019978.1"/>
</dbReference>
<dbReference type="AlphaFoldDB" id="L0K9E3"/>
<evidence type="ECO:0000313" key="2">
    <source>
        <dbReference type="EMBL" id="AGB41636.1"/>
    </source>
</evidence>
<dbReference type="SUPFAM" id="SSF47598">
    <property type="entry name" value="Ribbon-helix-helix"/>
    <property type="match status" value="1"/>
</dbReference>
<dbReference type="KEGG" id="hhl:Halha_1699"/>
<accession>L0K9E3</accession>
<evidence type="ECO:0000313" key="3">
    <source>
        <dbReference type="Proteomes" id="UP000010880"/>
    </source>
</evidence>
<dbReference type="HOGENOM" id="CLU_205076_0_1_9"/>
<dbReference type="InterPro" id="IPR038733">
    <property type="entry name" value="Predicted_DNA_bind_prot_RHH"/>
</dbReference>